<dbReference type="Proteomes" id="UP001420932">
    <property type="component" value="Unassembled WGS sequence"/>
</dbReference>
<evidence type="ECO:0000313" key="2">
    <source>
        <dbReference type="Proteomes" id="UP001420932"/>
    </source>
</evidence>
<name>A0AAP0IEC7_9MAGN</name>
<gene>
    <name evidence="1" type="ORF">Syun_020751</name>
</gene>
<reference evidence="1 2" key="1">
    <citation type="submission" date="2024-01" db="EMBL/GenBank/DDBJ databases">
        <title>Genome assemblies of Stephania.</title>
        <authorList>
            <person name="Yang L."/>
        </authorList>
    </citation>
    <scope>NUCLEOTIDE SEQUENCE [LARGE SCALE GENOMIC DNA]</scope>
    <source>
        <strain evidence="1">YNDBR</strain>
        <tissue evidence="1">Leaf</tissue>
    </source>
</reference>
<keyword evidence="2" id="KW-1185">Reference proteome</keyword>
<accession>A0AAP0IEC7</accession>
<dbReference type="AlphaFoldDB" id="A0AAP0IEC7"/>
<organism evidence="1 2">
    <name type="scientific">Stephania yunnanensis</name>
    <dbReference type="NCBI Taxonomy" id="152371"/>
    <lineage>
        <taxon>Eukaryota</taxon>
        <taxon>Viridiplantae</taxon>
        <taxon>Streptophyta</taxon>
        <taxon>Embryophyta</taxon>
        <taxon>Tracheophyta</taxon>
        <taxon>Spermatophyta</taxon>
        <taxon>Magnoliopsida</taxon>
        <taxon>Ranunculales</taxon>
        <taxon>Menispermaceae</taxon>
        <taxon>Menispermoideae</taxon>
        <taxon>Cissampelideae</taxon>
        <taxon>Stephania</taxon>
    </lineage>
</organism>
<protein>
    <submittedName>
        <fullName evidence="1">Uncharacterized protein</fullName>
    </submittedName>
</protein>
<sequence length="85" mass="9148">MHERSSPHALTRHDVYNNSWGCLPLGAWRSRDMCRDILAEDVPAGGHGGGSSATFSTSYSLWGPLMETPSWDSGSGSDAIALLQQ</sequence>
<dbReference type="EMBL" id="JBBNAF010000009">
    <property type="protein sequence ID" value="KAK9113954.1"/>
    <property type="molecule type" value="Genomic_DNA"/>
</dbReference>
<comment type="caution">
    <text evidence="1">The sequence shown here is derived from an EMBL/GenBank/DDBJ whole genome shotgun (WGS) entry which is preliminary data.</text>
</comment>
<evidence type="ECO:0000313" key="1">
    <source>
        <dbReference type="EMBL" id="KAK9113954.1"/>
    </source>
</evidence>
<proteinExistence type="predicted"/>